<sequence>MDASGSLVFRAFPARQSDFSTKLSTGALQLVENQSSIIDLGPHLKFYFKLMLRRTPIFRHGPAGRQWTDTCLTAMHLQVMHAAG</sequence>
<protein>
    <submittedName>
        <fullName evidence="1">Uncharacterized protein</fullName>
    </submittedName>
</protein>
<accession>A0A375GZW9</accession>
<dbReference type="EMBL" id="LT991976">
    <property type="protein sequence ID" value="SPK74146.1"/>
    <property type="molecule type" value="Genomic_DNA"/>
</dbReference>
<dbReference type="Proteomes" id="UP000255505">
    <property type="component" value="Chromosome I"/>
</dbReference>
<evidence type="ECO:0000313" key="2">
    <source>
        <dbReference type="Proteomes" id="UP000255505"/>
    </source>
</evidence>
<proteinExistence type="predicted"/>
<dbReference type="AlphaFoldDB" id="A0A375GZW9"/>
<name>A0A375GZW9_9BURK</name>
<evidence type="ECO:0000313" key="1">
    <source>
        <dbReference type="EMBL" id="SPK74146.1"/>
    </source>
</evidence>
<organism evidence="1 2">
    <name type="scientific">Cupriavidus taiwanensis</name>
    <dbReference type="NCBI Taxonomy" id="164546"/>
    <lineage>
        <taxon>Bacteria</taxon>
        <taxon>Pseudomonadati</taxon>
        <taxon>Pseudomonadota</taxon>
        <taxon>Betaproteobacteria</taxon>
        <taxon>Burkholderiales</taxon>
        <taxon>Burkholderiaceae</taxon>
        <taxon>Cupriavidus</taxon>
    </lineage>
</organism>
<gene>
    <name evidence="1" type="ORF">CT19425_120388</name>
</gene>
<reference evidence="1 2" key="1">
    <citation type="submission" date="2018-01" db="EMBL/GenBank/DDBJ databases">
        <authorList>
            <person name="Gaut B.S."/>
            <person name="Morton B.R."/>
            <person name="Clegg M.T."/>
            <person name="Duvall M.R."/>
        </authorList>
    </citation>
    <scope>NUCLEOTIDE SEQUENCE [LARGE SCALE GENOMIC DNA]</scope>
    <source>
        <strain evidence="1">Cupriavidus taiwanensis LMG 19425</strain>
    </source>
</reference>